<keyword evidence="9 12" id="KW-1133">Transmembrane helix</keyword>
<evidence type="ECO:0000256" key="12">
    <source>
        <dbReference type="SAM" id="Phobius"/>
    </source>
</evidence>
<comment type="catalytic activity">
    <reaction evidence="1">
        <text>ATP + protein L-histidine = ADP + protein N-phospho-L-histidine.</text>
        <dbReference type="EC" id="2.7.13.3"/>
    </reaction>
</comment>
<dbReference type="PANTHER" id="PTHR42878">
    <property type="entry name" value="TWO-COMPONENT HISTIDINE KINASE"/>
    <property type="match status" value="1"/>
</dbReference>
<protein>
    <recommendedName>
        <fullName evidence="3">histidine kinase</fullName>
        <ecNumber evidence="3">2.7.13.3</ecNumber>
    </recommendedName>
</protein>
<evidence type="ECO:0000256" key="7">
    <source>
        <dbReference type="ARBA" id="ARBA00022777"/>
    </source>
</evidence>
<organism evidence="15 16">
    <name type="scientific">Haloferax namakaokahaiae</name>
    <dbReference type="NCBI Taxonomy" id="1748331"/>
    <lineage>
        <taxon>Archaea</taxon>
        <taxon>Methanobacteriati</taxon>
        <taxon>Methanobacteriota</taxon>
        <taxon>Stenosarchaea group</taxon>
        <taxon>Halobacteria</taxon>
        <taxon>Halobacteriales</taxon>
        <taxon>Haloferacaceae</taxon>
        <taxon>Haloferax</taxon>
    </lineage>
</organism>
<dbReference type="SMART" id="SM00387">
    <property type="entry name" value="HATPase_c"/>
    <property type="match status" value="1"/>
</dbReference>
<dbReference type="Proteomes" id="UP001596481">
    <property type="component" value="Unassembled WGS sequence"/>
</dbReference>
<proteinExistence type="predicted"/>
<feature type="transmembrane region" description="Helical" evidence="12">
    <location>
        <begin position="182"/>
        <end position="200"/>
    </location>
</feature>
<evidence type="ECO:0000313" key="16">
    <source>
        <dbReference type="Proteomes" id="UP001596481"/>
    </source>
</evidence>
<feature type="domain" description="PAS" evidence="14">
    <location>
        <begin position="235"/>
        <end position="287"/>
    </location>
</feature>
<keyword evidence="4" id="KW-0808">Transferase</keyword>
<dbReference type="Pfam" id="PF16927">
    <property type="entry name" value="HisKA_7TM"/>
    <property type="match status" value="1"/>
</dbReference>
<feature type="transmembrane region" description="Helical" evidence="12">
    <location>
        <begin position="39"/>
        <end position="59"/>
    </location>
</feature>
<dbReference type="GO" id="GO:0000160">
    <property type="term" value="P:phosphorelay signal transduction system"/>
    <property type="evidence" value="ECO:0007669"/>
    <property type="project" value="UniProtKB-KW"/>
</dbReference>
<dbReference type="Pfam" id="PF08448">
    <property type="entry name" value="PAS_4"/>
    <property type="match status" value="1"/>
</dbReference>
<dbReference type="CDD" id="cd00075">
    <property type="entry name" value="HATPase"/>
    <property type="match status" value="1"/>
</dbReference>
<dbReference type="Gene3D" id="3.30.565.10">
    <property type="entry name" value="Histidine kinase-like ATPase, C-terminal domain"/>
    <property type="match status" value="1"/>
</dbReference>
<evidence type="ECO:0000256" key="2">
    <source>
        <dbReference type="ARBA" id="ARBA00004141"/>
    </source>
</evidence>
<dbReference type="PROSITE" id="PS50109">
    <property type="entry name" value="HIS_KIN"/>
    <property type="match status" value="1"/>
</dbReference>
<dbReference type="InterPro" id="IPR000014">
    <property type="entry name" value="PAS"/>
</dbReference>
<evidence type="ECO:0000256" key="10">
    <source>
        <dbReference type="ARBA" id="ARBA00023012"/>
    </source>
</evidence>
<dbReference type="InterPro" id="IPR031621">
    <property type="entry name" value="HisKA_7TM"/>
</dbReference>
<evidence type="ECO:0000256" key="3">
    <source>
        <dbReference type="ARBA" id="ARBA00012438"/>
    </source>
</evidence>
<dbReference type="InterPro" id="IPR036890">
    <property type="entry name" value="HATPase_C_sf"/>
</dbReference>
<dbReference type="InterPro" id="IPR003661">
    <property type="entry name" value="HisK_dim/P_dom"/>
</dbReference>
<sequence>MVSAPPLPILLLACVTVLSLVISVTFNHRQSDRPGARELSILLLACGLWSGLYALLLVASETLLMLFFLRLMYVCIAVTPALWFAFAAAFTGSNSLPRSGWVVAGIVTVVHPVSAFLWPISELTWTSVTRVEIGELSAIATDKGPLYYVFLAYAYMLLLWGAAKFTRHVMVARPTYRNQHRLIVVALLVAFVPNVLFHVMPTKYDPTPFAFTISTLLFVAADRRFHLFRTHPLAREVAREHVIEEMGDGVLVVDRSGIITDVNPALSSALAVPQQRLMGAQLEEIAPRLVRQIEAGTDGQTNFHHAKTDKTYTVEVSPFSRPGNEMSGNIITLHDVTEVRQREERLTVLNRILRHDIRNGLNVIDGYAELVVDGGTDTITRQTSADRIKNRTEELLELAEKIRAVEKSLDHRADLTRLSLMETLRHVTTRVNQDWPGASVSLSGPENVTVLATSAGESLFYNLIENAAEHAGESPAVSISVTTDDEWATITVSDDGSGIPNEEISAIEAGETPLRHTSGIGLWLVTWLVRQSAGTIDFDVDDEGTTATVGLKIAPTEAKTRSESV</sequence>
<feature type="transmembrane region" description="Helical" evidence="12">
    <location>
        <begin position="6"/>
        <end position="27"/>
    </location>
</feature>
<dbReference type="SUPFAM" id="SSF55874">
    <property type="entry name" value="ATPase domain of HSP90 chaperone/DNA topoisomerase II/histidine kinase"/>
    <property type="match status" value="1"/>
</dbReference>
<keyword evidence="8" id="KW-0067">ATP-binding</keyword>
<evidence type="ECO:0000256" key="5">
    <source>
        <dbReference type="ARBA" id="ARBA00022692"/>
    </source>
</evidence>
<keyword evidence="7 15" id="KW-0418">Kinase</keyword>
<reference evidence="15 16" key="1">
    <citation type="journal article" date="2019" name="Int. J. Syst. Evol. Microbiol.">
        <title>The Global Catalogue of Microorganisms (GCM) 10K type strain sequencing project: providing services to taxonomists for standard genome sequencing and annotation.</title>
        <authorList>
            <consortium name="The Broad Institute Genomics Platform"/>
            <consortium name="The Broad Institute Genome Sequencing Center for Infectious Disease"/>
            <person name="Wu L."/>
            <person name="Ma J."/>
        </authorList>
    </citation>
    <scope>NUCLEOTIDE SEQUENCE [LARGE SCALE GENOMIC DNA]</scope>
    <source>
        <strain evidence="15 16">DSM 29988</strain>
    </source>
</reference>
<comment type="caution">
    <text evidence="15">The sequence shown here is derived from an EMBL/GenBank/DDBJ whole genome shotgun (WGS) entry which is preliminary data.</text>
</comment>
<feature type="transmembrane region" description="Helical" evidence="12">
    <location>
        <begin position="145"/>
        <end position="162"/>
    </location>
</feature>
<dbReference type="InterPro" id="IPR005467">
    <property type="entry name" value="His_kinase_dom"/>
</dbReference>
<dbReference type="InterPro" id="IPR036097">
    <property type="entry name" value="HisK_dim/P_sf"/>
</dbReference>
<dbReference type="InterPro" id="IPR013656">
    <property type="entry name" value="PAS_4"/>
</dbReference>
<dbReference type="RefSeq" id="WP_390223583.1">
    <property type="nucleotide sequence ID" value="NZ_JBHTAA010000005.1"/>
</dbReference>
<dbReference type="CDD" id="cd00130">
    <property type="entry name" value="PAS"/>
    <property type="match status" value="1"/>
</dbReference>
<comment type="subcellular location">
    <subcellularLocation>
        <location evidence="2">Membrane</location>
        <topology evidence="2">Multi-pass membrane protein</topology>
    </subcellularLocation>
</comment>
<dbReference type="NCBIfam" id="TIGR00229">
    <property type="entry name" value="sensory_box"/>
    <property type="match status" value="1"/>
</dbReference>
<evidence type="ECO:0000256" key="8">
    <source>
        <dbReference type="ARBA" id="ARBA00022840"/>
    </source>
</evidence>
<dbReference type="PANTHER" id="PTHR42878:SF7">
    <property type="entry name" value="SENSOR HISTIDINE KINASE GLRK"/>
    <property type="match status" value="1"/>
</dbReference>
<dbReference type="SUPFAM" id="SSF55785">
    <property type="entry name" value="PYP-like sensor domain (PAS domain)"/>
    <property type="match status" value="1"/>
</dbReference>
<evidence type="ECO:0000256" key="4">
    <source>
        <dbReference type="ARBA" id="ARBA00022679"/>
    </source>
</evidence>
<feature type="transmembrane region" description="Helical" evidence="12">
    <location>
        <begin position="101"/>
        <end position="120"/>
    </location>
</feature>
<evidence type="ECO:0000256" key="1">
    <source>
        <dbReference type="ARBA" id="ARBA00000085"/>
    </source>
</evidence>
<evidence type="ECO:0000259" key="13">
    <source>
        <dbReference type="PROSITE" id="PS50109"/>
    </source>
</evidence>
<gene>
    <name evidence="15" type="ORF">ACFQJC_11485</name>
</gene>
<dbReference type="Pfam" id="PF02518">
    <property type="entry name" value="HATPase_c"/>
    <property type="match status" value="1"/>
</dbReference>
<feature type="transmembrane region" description="Helical" evidence="12">
    <location>
        <begin position="65"/>
        <end position="89"/>
    </location>
</feature>
<evidence type="ECO:0000256" key="11">
    <source>
        <dbReference type="ARBA" id="ARBA00023136"/>
    </source>
</evidence>
<dbReference type="Gene3D" id="3.30.450.20">
    <property type="entry name" value="PAS domain"/>
    <property type="match status" value="1"/>
</dbReference>
<dbReference type="InterPro" id="IPR050351">
    <property type="entry name" value="BphY/WalK/GraS-like"/>
</dbReference>
<dbReference type="AlphaFoldDB" id="A0ABD5ZG15"/>
<keyword evidence="16" id="KW-1185">Reference proteome</keyword>
<dbReference type="GO" id="GO:0004673">
    <property type="term" value="F:protein histidine kinase activity"/>
    <property type="evidence" value="ECO:0007669"/>
    <property type="project" value="UniProtKB-EC"/>
</dbReference>
<dbReference type="GO" id="GO:0005524">
    <property type="term" value="F:ATP binding"/>
    <property type="evidence" value="ECO:0007669"/>
    <property type="project" value="UniProtKB-KW"/>
</dbReference>
<evidence type="ECO:0000313" key="15">
    <source>
        <dbReference type="EMBL" id="MFC7204138.1"/>
    </source>
</evidence>
<keyword evidence="11 12" id="KW-0472">Membrane</keyword>
<keyword evidence="10" id="KW-0902">Two-component regulatory system</keyword>
<dbReference type="SUPFAM" id="SSF47384">
    <property type="entry name" value="Homodimeric domain of signal transducing histidine kinase"/>
    <property type="match status" value="1"/>
</dbReference>
<feature type="domain" description="Histidine kinase" evidence="13">
    <location>
        <begin position="352"/>
        <end position="555"/>
    </location>
</feature>
<evidence type="ECO:0000256" key="9">
    <source>
        <dbReference type="ARBA" id="ARBA00022989"/>
    </source>
</evidence>
<evidence type="ECO:0000256" key="6">
    <source>
        <dbReference type="ARBA" id="ARBA00022741"/>
    </source>
</evidence>
<keyword evidence="5 12" id="KW-0812">Transmembrane</keyword>
<dbReference type="EC" id="2.7.13.3" evidence="3"/>
<dbReference type="CDD" id="cd00082">
    <property type="entry name" value="HisKA"/>
    <property type="match status" value="1"/>
</dbReference>
<evidence type="ECO:0000259" key="14">
    <source>
        <dbReference type="PROSITE" id="PS50112"/>
    </source>
</evidence>
<dbReference type="PROSITE" id="PS50112">
    <property type="entry name" value="PAS"/>
    <property type="match status" value="1"/>
</dbReference>
<dbReference type="InterPro" id="IPR003594">
    <property type="entry name" value="HATPase_dom"/>
</dbReference>
<name>A0ABD5ZG15_9EURY</name>
<dbReference type="EMBL" id="JBHTAA010000005">
    <property type="protein sequence ID" value="MFC7204138.1"/>
    <property type="molecule type" value="Genomic_DNA"/>
</dbReference>
<dbReference type="GO" id="GO:0016020">
    <property type="term" value="C:membrane"/>
    <property type="evidence" value="ECO:0007669"/>
    <property type="project" value="UniProtKB-SubCell"/>
</dbReference>
<keyword evidence="6" id="KW-0547">Nucleotide-binding</keyword>
<accession>A0ABD5ZG15</accession>
<dbReference type="InterPro" id="IPR035965">
    <property type="entry name" value="PAS-like_dom_sf"/>
</dbReference>